<accession>A0ABX8IAH8</accession>
<organism evidence="11 12">
    <name type="scientific">Candidozyma haemuli</name>
    <dbReference type="NCBI Taxonomy" id="45357"/>
    <lineage>
        <taxon>Eukaryota</taxon>
        <taxon>Fungi</taxon>
        <taxon>Dikarya</taxon>
        <taxon>Ascomycota</taxon>
        <taxon>Saccharomycotina</taxon>
        <taxon>Pichiomycetes</taxon>
        <taxon>Metschnikowiaceae</taxon>
        <taxon>Candidozyma</taxon>
    </lineage>
</organism>
<dbReference type="EMBL" id="CP076666">
    <property type="protein sequence ID" value="QWU90037.1"/>
    <property type="molecule type" value="Genomic_DNA"/>
</dbReference>
<evidence type="ECO:0000313" key="12">
    <source>
        <dbReference type="Proteomes" id="UP000825434"/>
    </source>
</evidence>
<dbReference type="InterPro" id="IPR043047">
    <property type="entry name" value="Hri1_N_sf"/>
</dbReference>
<feature type="region of interest" description="Disordered" evidence="9">
    <location>
        <begin position="416"/>
        <end position="498"/>
    </location>
</feature>
<dbReference type="PROSITE" id="PS01340">
    <property type="entry name" value="CORNICHON"/>
    <property type="match status" value="1"/>
</dbReference>
<feature type="region of interest" description="Disordered" evidence="9">
    <location>
        <begin position="202"/>
        <end position="241"/>
    </location>
</feature>
<evidence type="ECO:0000256" key="9">
    <source>
        <dbReference type="SAM" id="MobiDB-lite"/>
    </source>
</evidence>
<dbReference type="Proteomes" id="UP000825434">
    <property type="component" value="Chromosome 6"/>
</dbReference>
<evidence type="ECO:0000256" key="2">
    <source>
        <dbReference type="ARBA" id="ARBA00004496"/>
    </source>
</evidence>
<dbReference type="CDD" id="cd11693">
    <property type="entry name" value="HRI1_C_like"/>
    <property type="match status" value="1"/>
</dbReference>
<dbReference type="Gene3D" id="3.80.10.10">
    <property type="entry name" value="Ribonuclease Inhibitor"/>
    <property type="match status" value="2"/>
</dbReference>
<keyword evidence="5" id="KW-0963">Cytoplasm</keyword>
<evidence type="ECO:0000256" key="8">
    <source>
        <dbReference type="ARBA" id="ARBA00023242"/>
    </source>
</evidence>
<dbReference type="SUPFAM" id="SSF52058">
    <property type="entry name" value="L domain-like"/>
    <property type="match status" value="1"/>
</dbReference>
<feature type="compositionally biased region" description="Low complexity" evidence="9">
    <location>
        <begin position="220"/>
        <end position="240"/>
    </location>
</feature>
<dbReference type="InterPro" id="IPR052574">
    <property type="entry name" value="CDIRP"/>
</dbReference>
<evidence type="ECO:0000256" key="6">
    <source>
        <dbReference type="ARBA" id="ARBA00022614"/>
    </source>
</evidence>
<dbReference type="InterPro" id="IPR038744">
    <property type="entry name" value="Hri1_N"/>
</dbReference>
<dbReference type="Gene3D" id="2.40.128.310">
    <property type="entry name" value="Protein HRI1, C-terminal domain"/>
    <property type="match status" value="1"/>
</dbReference>
<comment type="similarity">
    <text evidence="3">Belongs to the HRI1 family.</text>
</comment>
<feature type="compositionally biased region" description="Acidic residues" evidence="9">
    <location>
        <begin position="546"/>
        <end position="556"/>
    </location>
</feature>
<feature type="region of interest" description="Disordered" evidence="9">
    <location>
        <begin position="1294"/>
        <end position="1320"/>
    </location>
</feature>
<evidence type="ECO:0000256" key="10">
    <source>
        <dbReference type="SAM" id="Phobius"/>
    </source>
</evidence>
<dbReference type="Pfam" id="PF12799">
    <property type="entry name" value="LRR_4"/>
    <property type="match status" value="1"/>
</dbReference>
<feature type="region of interest" description="Disordered" evidence="9">
    <location>
        <begin position="57"/>
        <end position="155"/>
    </location>
</feature>
<gene>
    <name evidence="11" type="ORF">CA3LBN_004395</name>
</gene>
<dbReference type="SMART" id="SM00369">
    <property type="entry name" value="LRR_TYP"/>
    <property type="match status" value="4"/>
</dbReference>
<reference evidence="11 12" key="1">
    <citation type="submission" date="2021-06" db="EMBL/GenBank/DDBJ databases">
        <title>Candida outbreak in Lebanon.</title>
        <authorList>
            <person name="Finianos M."/>
        </authorList>
    </citation>
    <scope>NUCLEOTIDE SEQUENCE [LARGE SCALE GENOMIC DNA]</scope>
    <source>
        <strain evidence="11">CA3LBN</strain>
    </source>
</reference>
<name>A0ABX8IAH8_9ASCO</name>
<feature type="compositionally biased region" description="Polar residues" evidence="9">
    <location>
        <begin position="210"/>
        <end position="219"/>
    </location>
</feature>
<keyword evidence="12" id="KW-1185">Reference proteome</keyword>
<evidence type="ECO:0000256" key="7">
    <source>
        <dbReference type="ARBA" id="ARBA00022737"/>
    </source>
</evidence>
<dbReference type="PANTHER" id="PTHR47566">
    <property type="match status" value="1"/>
</dbReference>
<feature type="compositionally biased region" description="Polar residues" evidence="9">
    <location>
        <begin position="416"/>
        <end position="454"/>
    </location>
</feature>
<evidence type="ECO:0000256" key="4">
    <source>
        <dbReference type="ARBA" id="ARBA00017063"/>
    </source>
</evidence>
<dbReference type="SMART" id="SM00365">
    <property type="entry name" value="LRR_SD22"/>
    <property type="match status" value="4"/>
</dbReference>
<dbReference type="SMART" id="SM01398">
    <property type="entry name" value="Cornichon"/>
    <property type="match status" value="1"/>
</dbReference>
<dbReference type="PROSITE" id="PS51450">
    <property type="entry name" value="LRR"/>
    <property type="match status" value="5"/>
</dbReference>
<sequence length="1570" mass="177584">MSGYSGSPNSPPHSASSDHLDLRSTPQLDVPLVADSEPRSKYKEQLRYLANSGFLGENSAVGISVPNTFKHKKHPNAKTKDRIGMAPLDESRDPPREPSPQPVKTSTLKGLNVQGESSKHNETPSWMPQVLRDEWSKGNATAAEENGQNSAANLDFLGSADAGTFIHNPQNSQEQPITPMWKRMSKDYQSNTRAEPLQSIFQSHDESKQHSSLNPSQSKSMSHLNGKNNNNNSRTGNSAGFSYSSAFSTPVATKEGDIHLTQQQIHQLEDILEKAKDKPDDYEIKGSPLKLFGSDYDTFTKVFLSKFVDKVRSTTNSAQKTTRSMSNMQPPVPKLEIQKFTRAGDYTDQDFMDNANNVFAHIQQRGYKPNHLSNGPDHSTSFQRSIEHNTVTSTPKADKVNDIDVIAPLDEYSSFSTNFGDSSEESQYQAQRNDTTNHQNEYTSFDRSLTSKSNGPEPAHERPEAPADNASVYTFDEASDAGSDENSIPEEPTLDMEEPLENTKIRSHQGSDKLSVQVPANQFVSSMSSVKRHTKESDQRPNSMEQDFEFSDDDDQGVPPIVWKRPSRLRLSNEEARSRVMSNSNLENQIAKGTVKPGKFPEQYGNMVYDNRNNRWVSNDKENDYPGSLDSILDLPTESQAANDADERETKEVSILKSSRKTSVRDKNLEVSFQIPDRSVESSPQHRQDFDVTKLSDVGEITFSQTHKRLISIITGIAASSAWNEIDVIDLSNQQLESVEGLQKYLPNATKIDLSANYLRFVRGIPSGCLDLNLSQNSIDGMSSFADFRDLQVLDISSNSLENLTPFTSSIHLTRLDASNNMIRSIEGIKNLSGLTYLNLSQNGLGGEIDFSKIDLPNLQELDISENKIRSIVGLDCLPNLRILNLNENNLTNLTCNGSHPHLKKLLLKFNRIRSLDLDSFPLLRILRIDGNALSNITDLRKLKYLQEVSAKCQDRADVAASIFHGAIDVNSLDLSGNRFVSKLFQTEPSSITMDPFMNLNKLNLSAVGLTTIPESFGEVYANVRELNLNFNRLTDIAGLGNIRRLKRLNLLSNNIDRMEVVLTSLTNSRRTLKVLDMRLNSINFELYPYVFNPLERDSTLEEELRLKHGPIQLEALDDIENFSIHYNTLIKSKEEWESRDEDFMEGLKVKGKTNKIKERLNYEAILLNFFPHLKELDGSTVSTTKRAQLSERIRDRESEIYIQRPPDPPSETTHTLVSTSPANHFVDCRIRKERLPHVQQGSEPEDFEKVFDWVMTGTEVPIEGTNKIHFKHDINSKEVVESVQSGKPIEECKDEEDIGEFSPVEGSEDRQETGISTHPVTGKLNPYIEIWRSLDPEENSPEQEAREKQKNVKSVVWEVDSSNHKGKLVRLGNWVQGVIYDKNEKVHRLSILRSYFNNKTGKWEAQIKYGLLGFPDSFDSKIDETTTADGVTWKCVESVLFIFAVIVNIVNLFTQVFFTIMYSDLESDYINPIELCHKLNPWFIPEASVHAFLTVLFLVNGFWFVFLLNLPLLAFNINKFYNKNHLLDATEIFRTLSKHKKESFIKLGFHLLMFFFYLYRMIMALVADE</sequence>
<dbReference type="InterPro" id="IPR033466">
    <property type="entry name" value="Cornichon_conserved"/>
</dbReference>
<feature type="transmembrane region" description="Helical" evidence="10">
    <location>
        <begin position="1548"/>
        <end position="1568"/>
    </location>
</feature>
<dbReference type="InterPro" id="IPR032675">
    <property type="entry name" value="LRR_dom_sf"/>
</dbReference>
<dbReference type="InterPro" id="IPR025875">
    <property type="entry name" value="Leu-rich_rpt_4"/>
</dbReference>
<evidence type="ECO:0000256" key="1">
    <source>
        <dbReference type="ARBA" id="ARBA00004123"/>
    </source>
</evidence>
<evidence type="ECO:0000256" key="5">
    <source>
        <dbReference type="ARBA" id="ARBA00022490"/>
    </source>
</evidence>
<dbReference type="InterPro" id="IPR003377">
    <property type="entry name" value="Cornichon"/>
</dbReference>
<keyword evidence="10" id="KW-0472">Membrane</keyword>
<feature type="compositionally biased region" description="Polar residues" evidence="9">
    <location>
        <begin position="1"/>
        <end position="15"/>
    </location>
</feature>
<dbReference type="Pfam" id="PF16815">
    <property type="entry name" value="HRI1"/>
    <property type="match status" value="1"/>
</dbReference>
<keyword evidence="6" id="KW-0433">Leucine-rich repeat</keyword>
<keyword evidence="10" id="KW-0812">Transmembrane</keyword>
<keyword evidence="7" id="KW-0677">Repeat</keyword>
<dbReference type="Gene3D" id="2.40.128.320">
    <property type="entry name" value="Protein HRI1, N-terminal domain"/>
    <property type="match status" value="1"/>
</dbReference>
<dbReference type="InterPro" id="IPR001611">
    <property type="entry name" value="Leu-rich_rpt"/>
</dbReference>
<keyword evidence="8" id="KW-0539">Nucleus</keyword>
<evidence type="ECO:0000313" key="11">
    <source>
        <dbReference type="EMBL" id="QWU90037.1"/>
    </source>
</evidence>
<dbReference type="InterPro" id="IPR003591">
    <property type="entry name" value="Leu-rich_rpt_typical-subtyp"/>
</dbReference>
<dbReference type="PANTHER" id="PTHR47566:SF1">
    <property type="entry name" value="PROTEIN NUD1"/>
    <property type="match status" value="1"/>
</dbReference>
<comment type="subcellular location">
    <subcellularLocation>
        <location evidence="2">Cytoplasm</location>
    </subcellularLocation>
    <subcellularLocation>
        <location evidence="1">Nucleus</location>
    </subcellularLocation>
</comment>
<feature type="transmembrane region" description="Helical" evidence="10">
    <location>
        <begin position="1490"/>
        <end position="1516"/>
    </location>
</feature>
<proteinExistence type="inferred from homology"/>
<protein>
    <recommendedName>
        <fullName evidence="4">Protein HRI1</fullName>
    </recommendedName>
</protein>
<feature type="region of interest" description="Disordered" evidence="9">
    <location>
        <begin position="525"/>
        <end position="561"/>
    </location>
</feature>
<dbReference type="CDD" id="cd11692">
    <property type="entry name" value="HRI1_N_like"/>
    <property type="match status" value="1"/>
</dbReference>
<feature type="region of interest" description="Disordered" evidence="9">
    <location>
        <begin position="640"/>
        <end position="659"/>
    </location>
</feature>
<keyword evidence="10" id="KW-1133">Transmembrane helix</keyword>
<dbReference type="InterPro" id="IPR031818">
    <property type="entry name" value="Hri1"/>
</dbReference>
<feature type="region of interest" description="Disordered" evidence="9">
    <location>
        <begin position="1"/>
        <end position="41"/>
    </location>
</feature>
<evidence type="ECO:0000256" key="3">
    <source>
        <dbReference type="ARBA" id="ARBA00005229"/>
    </source>
</evidence>
<feature type="compositionally biased region" description="Basic and acidic residues" evidence="9">
    <location>
        <begin position="78"/>
        <end position="96"/>
    </location>
</feature>
<dbReference type="Pfam" id="PF03311">
    <property type="entry name" value="Cornichon"/>
    <property type="match status" value="1"/>
</dbReference>